<feature type="region of interest" description="Disordered" evidence="1">
    <location>
        <begin position="354"/>
        <end position="410"/>
    </location>
</feature>
<feature type="domain" description="CCHC-type" evidence="2">
    <location>
        <begin position="215"/>
        <end position="231"/>
    </location>
</feature>
<evidence type="ECO:0000256" key="1">
    <source>
        <dbReference type="SAM" id="MobiDB-lite"/>
    </source>
</evidence>
<sequence length="461" mass="52780">MELVIQEQKEGDSGEVFNVKLQPIPLKPEKVVTNEKASDTSQNSNSRTIQVIDIPAYRQVREIHESFEELGEIEKIYMRGAGLYQVAFITYKDANSIDYFIEQWSYHINKDIVRVLPLLLSKEEREKRKQFSLRLSGLHYQTSGYDLKEVMTQCKGKTCFIPAVMIRGKYQRCRYAYIHFSSQDDLVAARQMKIEFKKGNTGTRQLYWSKEEDRICNICGNPTHMAKDCTNKDINKSQSKRFVSGADNWKNLKKSYADVAKSKQKPRNSSKSNNNNIPSGSRDQRKARSNHDNDDDDSEDFNNHPIFLKFKEQIIRTIRKVEDKMLKMESLIGDTGKQIGEVVTAQQALKCDKVHPVPVSKKKKNQHTDNNAEVKAKRRCKSDSESSEDEDELAKKSVLQSQQFQKSDQNIQSIVAQQKQIQENHKETKSLLSSLYNMLAGGPSASSLLGDNDEVFDDSVA</sequence>
<dbReference type="SMART" id="SM00343">
    <property type="entry name" value="ZnF_C2HC"/>
    <property type="match status" value="1"/>
</dbReference>
<proteinExistence type="predicted"/>
<feature type="region of interest" description="Disordered" evidence="1">
    <location>
        <begin position="258"/>
        <end position="303"/>
    </location>
</feature>
<protein>
    <recommendedName>
        <fullName evidence="2">CCHC-type domain-containing protein</fullName>
    </recommendedName>
</protein>
<evidence type="ECO:0000313" key="3">
    <source>
        <dbReference type="EMBL" id="CAB5348533.1"/>
    </source>
</evidence>
<feature type="compositionally biased region" description="Basic and acidic residues" evidence="1">
    <location>
        <begin position="282"/>
        <end position="292"/>
    </location>
</feature>
<evidence type="ECO:0000313" key="4">
    <source>
        <dbReference type="Proteomes" id="UP000684084"/>
    </source>
</evidence>
<gene>
    <name evidence="3" type="ORF">CHRIB12_LOCUS4501</name>
</gene>
<dbReference type="EMBL" id="CAGKOT010000007">
    <property type="protein sequence ID" value="CAB5348533.1"/>
    <property type="molecule type" value="Genomic_DNA"/>
</dbReference>
<organism evidence="3 4">
    <name type="scientific">Rhizophagus irregularis</name>
    <dbReference type="NCBI Taxonomy" id="588596"/>
    <lineage>
        <taxon>Eukaryota</taxon>
        <taxon>Fungi</taxon>
        <taxon>Fungi incertae sedis</taxon>
        <taxon>Mucoromycota</taxon>
        <taxon>Glomeromycotina</taxon>
        <taxon>Glomeromycetes</taxon>
        <taxon>Glomerales</taxon>
        <taxon>Glomeraceae</taxon>
        <taxon>Rhizophagus</taxon>
    </lineage>
</organism>
<name>A0A916E1M3_9GLOM</name>
<comment type="caution">
    <text evidence="3">The sequence shown here is derived from an EMBL/GenBank/DDBJ whole genome shotgun (WGS) entry which is preliminary data.</text>
</comment>
<dbReference type="GO" id="GO:0008270">
    <property type="term" value="F:zinc ion binding"/>
    <property type="evidence" value="ECO:0007669"/>
    <property type="project" value="InterPro"/>
</dbReference>
<dbReference type="AlphaFoldDB" id="A0A916E1M3"/>
<feature type="compositionally biased region" description="Basic and acidic residues" evidence="1">
    <location>
        <begin position="366"/>
        <end position="375"/>
    </location>
</feature>
<accession>A0A916E1M3</accession>
<feature type="region of interest" description="Disordered" evidence="1">
    <location>
        <begin position="442"/>
        <end position="461"/>
    </location>
</feature>
<dbReference type="Proteomes" id="UP000684084">
    <property type="component" value="Unassembled WGS sequence"/>
</dbReference>
<feature type="compositionally biased region" description="Acidic residues" evidence="1">
    <location>
        <begin position="451"/>
        <end position="461"/>
    </location>
</feature>
<dbReference type="OrthoDB" id="2416239at2759"/>
<evidence type="ECO:0000259" key="2">
    <source>
        <dbReference type="SMART" id="SM00343"/>
    </source>
</evidence>
<dbReference type="GO" id="GO:0003676">
    <property type="term" value="F:nucleic acid binding"/>
    <property type="evidence" value="ECO:0007669"/>
    <property type="project" value="InterPro"/>
</dbReference>
<dbReference type="InterPro" id="IPR001878">
    <property type="entry name" value="Znf_CCHC"/>
</dbReference>
<feature type="compositionally biased region" description="Polar residues" evidence="1">
    <location>
        <begin position="398"/>
        <end position="410"/>
    </location>
</feature>
<reference evidence="3" key="1">
    <citation type="submission" date="2020-05" db="EMBL/GenBank/DDBJ databases">
        <authorList>
            <person name="Rincon C."/>
            <person name="Sanders R I."/>
            <person name="Robbins C."/>
            <person name="Chaturvedi A."/>
        </authorList>
    </citation>
    <scope>NUCLEOTIDE SEQUENCE</scope>
    <source>
        <strain evidence="3">CHB12</strain>
    </source>
</reference>